<name>A0A2W7IIB9_9PROT</name>
<comment type="caution">
    <text evidence="2">The sequence shown here is derived from an EMBL/GenBank/DDBJ whole genome shotgun (WGS) entry which is preliminary data.</text>
</comment>
<sequence>MVALLKPVLGALFLAGGLAVSAFGAQPDGCAAPPALAQPLDRSAWIDLLMGNALVAGELSGSGRGALGTLLLRQSAETVAEALLALSPGDDPALEGIAALGMAQEGLARIIAAAMLADALPQDPAARRVGRAMALLDRSRQDYAMATGCGVVADAVAAAEARGALLRAEALLRDALPALREVVAVRETAAALEMLLAALPATPEADSAADPAPAAYAALVETARQAAEPLLP</sequence>
<dbReference type="EMBL" id="QKYU01000011">
    <property type="protein sequence ID" value="PZW45700.1"/>
    <property type="molecule type" value="Genomic_DNA"/>
</dbReference>
<evidence type="ECO:0000313" key="2">
    <source>
        <dbReference type="EMBL" id="PZW45700.1"/>
    </source>
</evidence>
<feature type="signal peptide" evidence="1">
    <location>
        <begin position="1"/>
        <end position="24"/>
    </location>
</feature>
<keyword evidence="1" id="KW-0732">Signal</keyword>
<dbReference type="RefSeq" id="WP_111398353.1">
    <property type="nucleotide sequence ID" value="NZ_QKYU01000011.1"/>
</dbReference>
<dbReference type="Proteomes" id="UP000249688">
    <property type="component" value="Unassembled WGS sequence"/>
</dbReference>
<protein>
    <submittedName>
        <fullName evidence="2">Uncharacterized protein</fullName>
    </submittedName>
</protein>
<gene>
    <name evidence="2" type="ORF">C8P66_111115</name>
</gene>
<feature type="chain" id="PRO_5016049503" evidence="1">
    <location>
        <begin position="25"/>
        <end position="232"/>
    </location>
</feature>
<evidence type="ECO:0000256" key="1">
    <source>
        <dbReference type="SAM" id="SignalP"/>
    </source>
</evidence>
<dbReference type="AlphaFoldDB" id="A0A2W7IIB9"/>
<accession>A0A2W7IIB9</accession>
<keyword evidence="3" id="KW-1185">Reference proteome</keyword>
<evidence type="ECO:0000313" key="3">
    <source>
        <dbReference type="Proteomes" id="UP000249688"/>
    </source>
</evidence>
<reference evidence="2 3" key="1">
    <citation type="submission" date="2018-06" db="EMBL/GenBank/DDBJ databases">
        <title>Genomic Encyclopedia of Archaeal and Bacterial Type Strains, Phase II (KMG-II): from individual species to whole genera.</title>
        <authorList>
            <person name="Goeker M."/>
        </authorList>
    </citation>
    <scope>NUCLEOTIDE SEQUENCE [LARGE SCALE GENOMIC DNA]</scope>
    <source>
        <strain evidence="2 3">DSM 24525</strain>
    </source>
</reference>
<proteinExistence type="predicted"/>
<organism evidence="2 3">
    <name type="scientific">Humitalea rosea</name>
    <dbReference type="NCBI Taxonomy" id="990373"/>
    <lineage>
        <taxon>Bacteria</taxon>
        <taxon>Pseudomonadati</taxon>
        <taxon>Pseudomonadota</taxon>
        <taxon>Alphaproteobacteria</taxon>
        <taxon>Acetobacterales</taxon>
        <taxon>Roseomonadaceae</taxon>
        <taxon>Humitalea</taxon>
    </lineage>
</organism>